<gene>
    <name evidence="2" type="ORF">SLS60_001648</name>
</gene>
<dbReference type="PANTHER" id="PTHR45657">
    <property type="entry name" value="CRAL-TRIO DOMAIN-CONTAINING PROTEIN YKL091C-RELATED"/>
    <property type="match status" value="1"/>
</dbReference>
<name>A0ABR3RZX9_9PLEO</name>
<evidence type="ECO:0000259" key="1">
    <source>
        <dbReference type="PROSITE" id="PS50191"/>
    </source>
</evidence>
<dbReference type="SUPFAM" id="SSF46938">
    <property type="entry name" value="CRAL/TRIO N-terminal domain"/>
    <property type="match status" value="1"/>
</dbReference>
<organism evidence="2 3">
    <name type="scientific">Paraconiothyrium brasiliense</name>
    <dbReference type="NCBI Taxonomy" id="300254"/>
    <lineage>
        <taxon>Eukaryota</taxon>
        <taxon>Fungi</taxon>
        <taxon>Dikarya</taxon>
        <taxon>Ascomycota</taxon>
        <taxon>Pezizomycotina</taxon>
        <taxon>Dothideomycetes</taxon>
        <taxon>Pleosporomycetidae</taxon>
        <taxon>Pleosporales</taxon>
        <taxon>Massarineae</taxon>
        <taxon>Didymosphaeriaceae</taxon>
        <taxon>Paraconiothyrium</taxon>
    </lineage>
</organism>
<feature type="domain" description="CRAL-TRIO" evidence="1">
    <location>
        <begin position="132"/>
        <end position="316"/>
    </location>
</feature>
<dbReference type="CDD" id="cd00170">
    <property type="entry name" value="SEC14"/>
    <property type="match status" value="1"/>
</dbReference>
<comment type="caution">
    <text evidence="2">The sequence shown here is derived from an EMBL/GenBank/DDBJ whole genome shotgun (WGS) entry which is preliminary data.</text>
</comment>
<reference evidence="2 3" key="1">
    <citation type="submission" date="2024-02" db="EMBL/GenBank/DDBJ databases">
        <title>De novo assembly and annotation of 12 fungi associated with fruit tree decline syndrome in Ontario, Canada.</title>
        <authorList>
            <person name="Sulman M."/>
            <person name="Ellouze W."/>
            <person name="Ilyukhin E."/>
        </authorList>
    </citation>
    <scope>NUCLEOTIDE SEQUENCE [LARGE SCALE GENOMIC DNA]</scope>
    <source>
        <strain evidence="2 3">M42-189</strain>
    </source>
</reference>
<dbReference type="SMART" id="SM00516">
    <property type="entry name" value="SEC14"/>
    <property type="match status" value="1"/>
</dbReference>
<dbReference type="SUPFAM" id="SSF52087">
    <property type="entry name" value="CRAL/TRIO domain"/>
    <property type="match status" value="1"/>
</dbReference>
<dbReference type="InterPro" id="IPR036273">
    <property type="entry name" value="CRAL/TRIO_N_dom_sf"/>
</dbReference>
<dbReference type="Gene3D" id="3.40.525.10">
    <property type="entry name" value="CRAL-TRIO lipid binding domain"/>
    <property type="match status" value="1"/>
</dbReference>
<proteinExistence type="predicted"/>
<evidence type="ECO:0000313" key="2">
    <source>
        <dbReference type="EMBL" id="KAL1609983.1"/>
    </source>
</evidence>
<dbReference type="Pfam" id="PF00650">
    <property type="entry name" value="CRAL_TRIO"/>
    <property type="match status" value="1"/>
</dbReference>
<dbReference type="Proteomes" id="UP001521785">
    <property type="component" value="Unassembled WGS sequence"/>
</dbReference>
<dbReference type="Gene3D" id="1.10.8.20">
    <property type="entry name" value="N-terminal domain of phosphatidylinositol transfer protein sec14p"/>
    <property type="match status" value="1"/>
</dbReference>
<dbReference type="SMART" id="SM01100">
    <property type="entry name" value="CRAL_TRIO_N"/>
    <property type="match status" value="1"/>
</dbReference>
<accession>A0ABR3RZX9</accession>
<dbReference type="PANTHER" id="PTHR45657:SF20">
    <property type="entry name" value="CRAL_TRIO DOMAIN PROTEIN (AFU_ORTHOLOGUE AFUA_5G00680)"/>
    <property type="match status" value="1"/>
</dbReference>
<dbReference type="EMBL" id="JAKJXO020000002">
    <property type="protein sequence ID" value="KAL1609983.1"/>
    <property type="molecule type" value="Genomic_DNA"/>
</dbReference>
<dbReference type="InterPro" id="IPR001251">
    <property type="entry name" value="CRAL-TRIO_dom"/>
</dbReference>
<dbReference type="InterPro" id="IPR011074">
    <property type="entry name" value="CRAL/TRIO_N_dom"/>
</dbReference>
<sequence>MEEVHGTGLKVEGETLPGSAEVMASLTADEAAAFKKLVEKCESVHMHLLNWPDDLDKNETRSGINDASTILCVALLHEAISHTMCSTHILYRRFLRARQFDVEGAYTQFREAINLRISTGIIKGYDEIDIHDFDEARKLYPHWTGRFSKRGLPICFFDIAHLDGDTLAKYNAPKQGREEGIGTRNTLAVHDFLTRFVLPLADEVKGDTEDSPVINCLYLIDASSLGIRQAWGVKKYAQETSGILAGSYPEVLSRVFVMNAPAFFPAAWKWIKPWIEAGTAEKLIFLSADEAMPTLKEHIDIDSIPKRWGGELEWSHGMLPDLKKEVKENLGWNEAQEFPVGPVKWRNEEKWKGGIKGCGDEY</sequence>
<evidence type="ECO:0000313" key="3">
    <source>
        <dbReference type="Proteomes" id="UP001521785"/>
    </source>
</evidence>
<protein>
    <recommendedName>
        <fullName evidence="1">CRAL-TRIO domain-containing protein</fullName>
    </recommendedName>
</protein>
<dbReference type="InterPro" id="IPR036865">
    <property type="entry name" value="CRAL-TRIO_dom_sf"/>
</dbReference>
<keyword evidence="3" id="KW-1185">Reference proteome</keyword>
<dbReference type="PROSITE" id="PS50191">
    <property type="entry name" value="CRAL_TRIO"/>
    <property type="match status" value="1"/>
</dbReference>
<dbReference type="InterPro" id="IPR051026">
    <property type="entry name" value="PI/PC_transfer"/>
</dbReference>